<dbReference type="AlphaFoldDB" id="A0A1I1EI58"/>
<keyword evidence="3" id="KW-1185">Reference proteome</keyword>
<evidence type="ECO:0000313" key="3">
    <source>
        <dbReference type="Proteomes" id="UP000199438"/>
    </source>
</evidence>
<dbReference type="Proteomes" id="UP000199438">
    <property type="component" value="Unassembled WGS sequence"/>
</dbReference>
<keyword evidence="1" id="KW-0732">Signal</keyword>
<feature type="signal peptide" evidence="1">
    <location>
        <begin position="1"/>
        <end position="28"/>
    </location>
</feature>
<accession>A0A1I1EI58</accession>
<dbReference type="PANTHER" id="PTHR33361">
    <property type="entry name" value="GLR0591 PROTEIN"/>
    <property type="match status" value="1"/>
</dbReference>
<evidence type="ECO:0000313" key="2">
    <source>
        <dbReference type="EMBL" id="SFB86292.1"/>
    </source>
</evidence>
<reference evidence="3" key="1">
    <citation type="submission" date="2016-10" db="EMBL/GenBank/DDBJ databases">
        <authorList>
            <person name="Varghese N."/>
            <person name="Submissions S."/>
        </authorList>
    </citation>
    <scope>NUCLEOTIDE SEQUENCE [LARGE SCALE GENOMIC DNA]</scope>
    <source>
        <strain evidence="3">DSM 24499</strain>
    </source>
</reference>
<evidence type="ECO:0000256" key="1">
    <source>
        <dbReference type="SAM" id="SignalP"/>
    </source>
</evidence>
<sequence>MLKFDKMKGFFSAIILSSLALCSIDAQSQDDSFIPCQVMPMLITNHEADMGDLVRYYSPSNSFRWGRISDSGGSQERRDRIVELKEKYLAELSKIDFEELPQECKVDYILFKRDLNNDINEAKQHDETYAEVKSWFPFSDNIYKYLKLRRRGYQLKAKEVAKNWNTSAKQIDSLLPILKEDQSFNKDQVQEAILAVEDIKNSAASVFSFYNDYDPIFTWWVPSTYKALDSSLAKYKIAFEAKLENKRPVDESGIIGYPAGREELVKQLKYEMIPYTPEELIEIANKEFAWCDKELLKAAEEMGFGKDWKAAQEKVKNAYVEPGLQPEAMLDLYNESVEFLKENDLISVPPLAEETWGMQMMSPERQLVNPFFTGGTNITISYPTSGMTYEQKMMSMRGNNPHFSKATVHHELIAGHNLEGFMNSRYRTYRNYRTPFWTEGWSLYWELLLWDEGFPSSPEDRIGMLFWHMHRCARIIFSLNYHLGEWTPQECIDFLVDRVGFERANAEGEVRRSFIGSYPPLYQLAYLTGGRQFYALREELVKTGKMTDKEFHDKIMQLNSMPIEMIRAILTDQDLKENFKTSWKFYDSID</sequence>
<dbReference type="PANTHER" id="PTHR33361:SF2">
    <property type="entry name" value="DUF885 DOMAIN-CONTAINING PROTEIN"/>
    <property type="match status" value="1"/>
</dbReference>
<evidence type="ECO:0008006" key="4">
    <source>
        <dbReference type="Google" id="ProtNLM"/>
    </source>
</evidence>
<dbReference type="InterPro" id="IPR010281">
    <property type="entry name" value="DUF885"/>
</dbReference>
<dbReference type="Pfam" id="PF05960">
    <property type="entry name" value="DUF885"/>
    <property type="match status" value="1"/>
</dbReference>
<dbReference type="EMBL" id="FOKV01000001">
    <property type="protein sequence ID" value="SFB86292.1"/>
    <property type="molecule type" value="Genomic_DNA"/>
</dbReference>
<gene>
    <name evidence="2" type="ORF">SAMN04487907_101952</name>
</gene>
<protein>
    <recommendedName>
        <fullName evidence="4">X-Pro dipeptidyl-peptidase</fullName>
    </recommendedName>
</protein>
<proteinExistence type="predicted"/>
<dbReference type="STRING" id="1334022.SAMN04487907_101952"/>
<feature type="chain" id="PRO_5011446698" description="X-Pro dipeptidyl-peptidase" evidence="1">
    <location>
        <begin position="29"/>
        <end position="590"/>
    </location>
</feature>
<name>A0A1I1EI58_9FLAO</name>
<dbReference type="OrthoDB" id="9760040at2"/>
<organism evidence="2 3">
    <name type="scientific">Zunongwangia mangrovi</name>
    <dbReference type="NCBI Taxonomy" id="1334022"/>
    <lineage>
        <taxon>Bacteria</taxon>
        <taxon>Pseudomonadati</taxon>
        <taxon>Bacteroidota</taxon>
        <taxon>Flavobacteriia</taxon>
        <taxon>Flavobacteriales</taxon>
        <taxon>Flavobacteriaceae</taxon>
        <taxon>Zunongwangia</taxon>
    </lineage>
</organism>